<dbReference type="STRING" id="35608.A0A2U1N4Y8"/>
<reference evidence="4 5" key="1">
    <citation type="journal article" date="2018" name="Mol. Plant">
        <title>The genome of Artemisia annua provides insight into the evolution of Asteraceae family and artemisinin biosynthesis.</title>
        <authorList>
            <person name="Shen Q."/>
            <person name="Zhang L."/>
            <person name="Liao Z."/>
            <person name="Wang S."/>
            <person name="Yan T."/>
            <person name="Shi P."/>
            <person name="Liu M."/>
            <person name="Fu X."/>
            <person name="Pan Q."/>
            <person name="Wang Y."/>
            <person name="Lv Z."/>
            <person name="Lu X."/>
            <person name="Zhang F."/>
            <person name="Jiang W."/>
            <person name="Ma Y."/>
            <person name="Chen M."/>
            <person name="Hao X."/>
            <person name="Li L."/>
            <person name="Tang Y."/>
            <person name="Lv G."/>
            <person name="Zhou Y."/>
            <person name="Sun X."/>
            <person name="Brodelius P.E."/>
            <person name="Rose J.K.C."/>
            <person name="Tang K."/>
        </authorList>
    </citation>
    <scope>NUCLEOTIDE SEQUENCE [LARGE SCALE GENOMIC DNA]</scope>
    <source>
        <strain evidence="5">cv. Huhao1</strain>
        <tissue evidence="4">Leaf</tissue>
    </source>
</reference>
<keyword evidence="5" id="KW-1185">Reference proteome</keyword>
<accession>A0A2U1N4Y8</accession>
<dbReference type="AlphaFoldDB" id="A0A2U1N4Y8"/>
<feature type="region of interest" description="Disordered" evidence="2">
    <location>
        <begin position="220"/>
        <end position="251"/>
    </location>
</feature>
<sequence>MHGNEAVQQEQVVETNTSLGETAATSNVEEMAKVVHQDVSAATTNQVSTAEAVQQEQVVETNTSLGETAATSNVEEMAKVVHQDVSAATTNQVSTAEVCTTEEVAKTVDEAEVETDEPVAFSFDEVSTTEEVAKTVDEAEVETDEPVAFSFEDEEQKKRHGELMLATIEADEVLQARVAKLYEDSTLSPDDRVQRLADLINARSQEVDLPDFLNARGEEVASNKLIQPKKRAQRQKRKRNPTNAQRMSDKKTYSIANFVPMDFMLIEKRHVPPVRTAAHARRGPQLEPRQTSVERTQRTASPRAEVVEETLKGHEVQLLNRQTLPTLDLPKIQPSLSDSFAVKCGVSQQVSTYDVRFDDDSEILGASLVHTSSNNKWAISNIGSFISNPNGPQYTTQTASQITEALEDAYSSFISSSEADFLGPLLPAVADILSDFNPTGNVELSLLKYACKVLHKAYRVANAQCPHDTHFWVYDDGRYEEEGQNNIKGNMLEKGELAWLHPSVASNPNDMTGETGTLGYMALEVLNGRSYNRKCEFYGINNSLL</sequence>
<gene>
    <name evidence="4" type="ORF">CTI12_AA307700</name>
</gene>
<evidence type="ECO:0000256" key="2">
    <source>
        <dbReference type="SAM" id="MobiDB-lite"/>
    </source>
</evidence>
<protein>
    <submittedName>
        <fullName evidence="4">Malectin, Leucine-rich repeat domain, L domain-like protein</fullName>
    </submittedName>
</protein>
<name>A0A2U1N4Y8_ARTAN</name>
<feature type="region of interest" description="Disordered" evidence="2">
    <location>
        <begin position="277"/>
        <end position="304"/>
    </location>
</feature>
<evidence type="ECO:0000313" key="5">
    <source>
        <dbReference type="Proteomes" id="UP000245207"/>
    </source>
</evidence>
<evidence type="ECO:0000313" key="4">
    <source>
        <dbReference type="EMBL" id="PWA68549.1"/>
    </source>
</evidence>
<comment type="similarity">
    <text evidence="1">Belongs to the PI3/PI4-kinase family. Type III PI4K subfamily.</text>
</comment>
<comment type="caution">
    <text evidence="4">The sequence shown here is derived from an EMBL/GenBank/DDBJ whole genome shotgun (WGS) entry which is preliminary data.</text>
</comment>
<dbReference type="Pfam" id="PF19274">
    <property type="entry name" value="PI4K_N"/>
    <property type="match status" value="1"/>
</dbReference>
<evidence type="ECO:0000256" key="1">
    <source>
        <dbReference type="ARBA" id="ARBA00006209"/>
    </source>
</evidence>
<organism evidence="4 5">
    <name type="scientific">Artemisia annua</name>
    <name type="common">Sweet wormwood</name>
    <dbReference type="NCBI Taxonomy" id="35608"/>
    <lineage>
        <taxon>Eukaryota</taxon>
        <taxon>Viridiplantae</taxon>
        <taxon>Streptophyta</taxon>
        <taxon>Embryophyta</taxon>
        <taxon>Tracheophyta</taxon>
        <taxon>Spermatophyta</taxon>
        <taxon>Magnoliopsida</taxon>
        <taxon>eudicotyledons</taxon>
        <taxon>Gunneridae</taxon>
        <taxon>Pentapetalae</taxon>
        <taxon>asterids</taxon>
        <taxon>campanulids</taxon>
        <taxon>Asterales</taxon>
        <taxon>Asteraceae</taxon>
        <taxon>Asteroideae</taxon>
        <taxon>Anthemideae</taxon>
        <taxon>Artemisiinae</taxon>
        <taxon>Artemisia</taxon>
    </lineage>
</organism>
<dbReference type="InterPro" id="IPR045495">
    <property type="entry name" value="PI4K_N"/>
</dbReference>
<feature type="compositionally biased region" description="Polar residues" evidence="2">
    <location>
        <begin position="288"/>
        <end position="300"/>
    </location>
</feature>
<feature type="region of interest" description="Disordered" evidence="2">
    <location>
        <begin position="1"/>
        <end position="25"/>
    </location>
</feature>
<feature type="compositionally biased region" description="Basic residues" evidence="2">
    <location>
        <begin position="227"/>
        <end position="240"/>
    </location>
</feature>
<evidence type="ECO:0000259" key="3">
    <source>
        <dbReference type="Pfam" id="PF19274"/>
    </source>
</evidence>
<dbReference type="EMBL" id="PKPP01003611">
    <property type="protein sequence ID" value="PWA68549.1"/>
    <property type="molecule type" value="Genomic_DNA"/>
</dbReference>
<feature type="domain" description="PI4-kinase N-terminal" evidence="3">
    <location>
        <begin position="414"/>
        <end position="448"/>
    </location>
</feature>
<dbReference type="Proteomes" id="UP000245207">
    <property type="component" value="Unassembled WGS sequence"/>
</dbReference>
<proteinExistence type="inferred from homology"/>
<dbReference type="OrthoDB" id="1741304at2759"/>